<reference evidence="1 2" key="1">
    <citation type="submission" date="2011-09" db="EMBL/GenBank/DDBJ databases">
        <title>The Genome Sequence of Bacillus smithii 7_3_47FAA.</title>
        <authorList>
            <consortium name="The Broad Institute Genome Sequencing Platform"/>
            <person name="Earl A."/>
            <person name="Ward D."/>
            <person name="Feldgarden M."/>
            <person name="Gevers D."/>
            <person name="Daigneault M."/>
            <person name="Strauss J."/>
            <person name="Allen-Vercoe E."/>
            <person name="Young S.K."/>
            <person name="Zeng Q."/>
            <person name="Gargeya S."/>
            <person name="Fitzgerald M."/>
            <person name="Haas B."/>
            <person name="Abouelleil A."/>
            <person name="Alvarado L."/>
            <person name="Arachchi H.M."/>
            <person name="Berlin A."/>
            <person name="Brown A."/>
            <person name="Chapman S.B."/>
            <person name="Chen Z."/>
            <person name="Dunbar C."/>
            <person name="Freedman E."/>
            <person name="Gearin G."/>
            <person name="Goldberg J."/>
            <person name="Griggs A."/>
            <person name="Gujja S."/>
            <person name="Heiman D."/>
            <person name="Howarth C."/>
            <person name="Larson L."/>
            <person name="Lui A."/>
            <person name="MacDonald P.J.P."/>
            <person name="Montmayeur A."/>
            <person name="Murphy C."/>
            <person name="Neiman D."/>
            <person name="Pearson M."/>
            <person name="Priest M."/>
            <person name="Roberts A."/>
            <person name="Saif S."/>
            <person name="Shea T."/>
            <person name="Shenoy N."/>
            <person name="Sisk P."/>
            <person name="Stolte C."/>
            <person name="Sykes S."/>
            <person name="Wortman J."/>
            <person name="Nusbaum C."/>
            <person name="Birren B."/>
        </authorList>
    </citation>
    <scope>NUCLEOTIDE SEQUENCE [LARGE SCALE GENOMIC DNA]</scope>
    <source>
        <strain evidence="1 2">7_3_47FAA</strain>
    </source>
</reference>
<keyword evidence="2" id="KW-1185">Reference proteome</keyword>
<dbReference type="Proteomes" id="UP000011747">
    <property type="component" value="Unassembled WGS sequence"/>
</dbReference>
<name>G9QJI2_9BACI</name>
<proteinExistence type="predicted"/>
<comment type="caution">
    <text evidence="1">The sequence shown here is derived from an EMBL/GenBank/DDBJ whole genome shotgun (WGS) entry which is preliminary data.</text>
</comment>
<evidence type="ECO:0000313" key="1">
    <source>
        <dbReference type="EMBL" id="EHL78716.1"/>
    </source>
</evidence>
<sequence>MRSAFFYIPFFFSTNLLKRCCLNIKCCVIINNVAANHILKDHAPGAISDTQYKHLLKLVIRERAAKGCWQLELFIDEKTGQAVLAVMIRFLCPNFFIHKKHSHLIKSH</sequence>
<evidence type="ECO:0000313" key="2">
    <source>
        <dbReference type="Proteomes" id="UP000011747"/>
    </source>
</evidence>
<dbReference type="HOGENOM" id="CLU_2191754_0_0_9"/>
<dbReference type="AlphaFoldDB" id="G9QJI2"/>
<dbReference type="EMBL" id="ACWF01000059">
    <property type="protein sequence ID" value="EHL78716.1"/>
    <property type="molecule type" value="Genomic_DNA"/>
</dbReference>
<organism evidence="1 2">
    <name type="scientific">Bacillus smithii 7_3_47FAA</name>
    <dbReference type="NCBI Taxonomy" id="665952"/>
    <lineage>
        <taxon>Bacteria</taxon>
        <taxon>Bacillati</taxon>
        <taxon>Bacillota</taxon>
        <taxon>Bacilli</taxon>
        <taxon>Bacillales</taxon>
        <taxon>Bacillaceae</taxon>
        <taxon>Bacillus</taxon>
    </lineage>
</organism>
<gene>
    <name evidence="1" type="ORF">HMPREF1015_01865</name>
</gene>
<accession>G9QJI2</accession>
<protein>
    <submittedName>
        <fullName evidence="1">Uncharacterized protein</fullName>
    </submittedName>
</protein>